<dbReference type="STRING" id="1095629.A0A0C9WIS3"/>
<keyword evidence="3" id="KW-1185">Reference proteome</keyword>
<sequence length="484" mass="50444">MSAAKPGSRWGLMGNVVRRASTMVAISRPGTPSSQEARDSDSVSVTKQKIDTTPLVPPSTSGVPVSPINESPAREAASVEAAATIGPSPLTQDTSVISPGPVQAPEESQTSPIGYIPPPLVDSTIGNPGAFTDDTESLPQTAIALDPFAPIQKPADGPATEPADLTESPVNEESPSYFDKPNAESVKSTEEPNPAFAKAVDQITAITEPAVAAEHEGGPEAGEVPLSIEAKEQPKELEVTEEEKRPEATAQEVERANAEDHPSMLGSSSGEAGDYKSPPFIPEAQAESYGQGEPINVYAPAHGEADDYTSPPFIPIAQADEYSRSGPTAVPGPVQGAADEQYRSPPFIPEAQAEEYGHSRSIAAPQAQRGLADEFYNSEPSIMPDAPRGEADNYYSAMPVPAHESAILAAAAIAAPFALPSYDMHSGSEVWGGEVPKSREGPSVGSGNGHISQGPNVSMPSEDPFADPAAPRITITHNEGVHMP</sequence>
<dbReference type="EMBL" id="KN838843">
    <property type="protein sequence ID" value="KIJ93444.1"/>
    <property type="molecule type" value="Genomic_DNA"/>
</dbReference>
<feature type="region of interest" description="Disordered" evidence="1">
    <location>
        <begin position="430"/>
        <end position="484"/>
    </location>
</feature>
<feature type="region of interest" description="Disordered" evidence="1">
    <location>
        <begin position="207"/>
        <end position="308"/>
    </location>
</feature>
<gene>
    <name evidence="2" type="ORF">K443DRAFT_397484</name>
</gene>
<evidence type="ECO:0000313" key="3">
    <source>
        <dbReference type="Proteomes" id="UP000054477"/>
    </source>
</evidence>
<feature type="compositionally biased region" description="Basic and acidic residues" evidence="1">
    <location>
        <begin position="229"/>
        <end position="262"/>
    </location>
</feature>
<organism evidence="2 3">
    <name type="scientific">Laccaria amethystina LaAM-08-1</name>
    <dbReference type="NCBI Taxonomy" id="1095629"/>
    <lineage>
        <taxon>Eukaryota</taxon>
        <taxon>Fungi</taxon>
        <taxon>Dikarya</taxon>
        <taxon>Basidiomycota</taxon>
        <taxon>Agaricomycotina</taxon>
        <taxon>Agaricomycetes</taxon>
        <taxon>Agaricomycetidae</taxon>
        <taxon>Agaricales</taxon>
        <taxon>Agaricineae</taxon>
        <taxon>Hydnangiaceae</taxon>
        <taxon>Laccaria</taxon>
    </lineage>
</organism>
<dbReference type="OrthoDB" id="3071565at2759"/>
<dbReference type="HOGENOM" id="CLU_563882_0_0_1"/>
<feature type="region of interest" description="Disordered" evidence="1">
    <location>
        <begin position="26"/>
        <end position="193"/>
    </location>
</feature>
<feature type="compositionally biased region" description="Low complexity" evidence="1">
    <location>
        <begin position="52"/>
        <end position="83"/>
    </location>
</feature>
<name>A0A0C9WIS3_9AGAR</name>
<evidence type="ECO:0000256" key="1">
    <source>
        <dbReference type="SAM" id="MobiDB-lite"/>
    </source>
</evidence>
<protein>
    <submittedName>
        <fullName evidence="2">Uncharacterized protein</fullName>
    </submittedName>
</protein>
<proteinExistence type="predicted"/>
<accession>A0A0C9WIS3</accession>
<feature type="compositionally biased region" description="Polar residues" evidence="1">
    <location>
        <begin position="449"/>
        <end position="459"/>
    </location>
</feature>
<dbReference type="Proteomes" id="UP000054477">
    <property type="component" value="Unassembled WGS sequence"/>
</dbReference>
<reference evidence="3" key="2">
    <citation type="submission" date="2015-01" db="EMBL/GenBank/DDBJ databases">
        <title>Evolutionary Origins and Diversification of the Mycorrhizal Mutualists.</title>
        <authorList>
            <consortium name="DOE Joint Genome Institute"/>
            <consortium name="Mycorrhizal Genomics Consortium"/>
            <person name="Kohler A."/>
            <person name="Kuo A."/>
            <person name="Nagy L.G."/>
            <person name="Floudas D."/>
            <person name="Copeland A."/>
            <person name="Barry K.W."/>
            <person name="Cichocki N."/>
            <person name="Veneault-Fourrey C."/>
            <person name="LaButti K."/>
            <person name="Lindquist E.A."/>
            <person name="Lipzen A."/>
            <person name="Lundell T."/>
            <person name="Morin E."/>
            <person name="Murat C."/>
            <person name="Riley R."/>
            <person name="Ohm R."/>
            <person name="Sun H."/>
            <person name="Tunlid A."/>
            <person name="Henrissat B."/>
            <person name="Grigoriev I.V."/>
            <person name="Hibbett D.S."/>
            <person name="Martin F."/>
        </authorList>
    </citation>
    <scope>NUCLEOTIDE SEQUENCE [LARGE SCALE GENOMIC DNA]</scope>
    <source>
        <strain evidence="3">LaAM-08-1</strain>
    </source>
</reference>
<reference evidence="2 3" key="1">
    <citation type="submission" date="2014-04" db="EMBL/GenBank/DDBJ databases">
        <authorList>
            <consortium name="DOE Joint Genome Institute"/>
            <person name="Kuo A."/>
            <person name="Kohler A."/>
            <person name="Nagy L.G."/>
            <person name="Floudas D."/>
            <person name="Copeland A."/>
            <person name="Barry K.W."/>
            <person name="Cichocki N."/>
            <person name="Veneault-Fourrey C."/>
            <person name="LaButti K."/>
            <person name="Lindquist E.A."/>
            <person name="Lipzen A."/>
            <person name="Lundell T."/>
            <person name="Morin E."/>
            <person name="Murat C."/>
            <person name="Sun H."/>
            <person name="Tunlid A."/>
            <person name="Henrissat B."/>
            <person name="Grigoriev I.V."/>
            <person name="Hibbett D.S."/>
            <person name="Martin F."/>
            <person name="Nordberg H.P."/>
            <person name="Cantor M.N."/>
            <person name="Hua S.X."/>
        </authorList>
    </citation>
    <scope>NUCLEOTIDE SEQUENCE [LARGE SCALE GENOMIC DNA]</scope>
    <source>
        <strain evidence="2 3">LaAM-08-1</strain>
    </source>
</reference>
<dbReference type="AlphaFoldDB" id="A0A0C9WIS3"/>
<evidence type="ECO:0000313" key="2">
    <source>
        <dbReference type="EMBL" id="KIJ93444.1"/>
    </source>
</evidence>